<feature type="domain" description="Ig-like" evidence="10">
    <location>
        <begin position="1"/>
        <end position="46"/>
    </location>
</feature>
<evidence type="ECO:0000256" key="9">
    <source>
        <dbReference type="ARBA" id="ARBA00023180"/>
    </source>
</evidence>
<accession>A0ABD0P188</accession>
<evidence type="ECO:0000313" key="12">
    <source>
        <dbReference type="Proteomes" id="UP001529510"/>
    </source>
</evidence>
<dbReference type="AlphaFoldDB" id="A0ABD0P188"/>
<dbReference type="Pfam" id="PF13927">
    <property type="entry name" value="Ig_3"/>
    <property type="match status" value="1"/>
</dbReference>
<evidence type="ECO:0000256" key="4">
    <source>
        <dbReference type="ARBA" id="ARBA00022729"/>
    </source>
</evidence>
<comment type="caution">
    <text evidence="11">The sequence shown here is derived from an EMBL/GenBank/DDBJ whole genome shotgun (WGS) entry which is preliminary data.</text>
</comment>
<comment type="subcellular location">
    <subcellularLocation>
        <location evidence="2">Membrane</location>
        <topology evidence="2">Single-pass membrane protein</topology>
    </subcellularLocation>
</comment>
<organism evidence="11 12">
    <name type="scientific">Cirrhinus mrigala</name>
    <name type="common">Mrigala</name>
    <dbReference type="NCBI Taxonomy" id="683832"/>
    <lineage>
        <taxon>Eukaryota</taxon>
        <taxon>Metazoa</taxon>
        <taxon>Chordata</taxon>
        <taxon>Craniata</taxon>
        <taxon>Vertebrata</taxon>
        <taxon>Euteleostomi</taxon>
        <taxon>Actinopterygii</taxon>
        <taxon>Neopterygii</taxon>
        <taxon>Teleostei</taxon>
        <taxon>Ostariophysi</taxon>
        <taxon>Cypriniformes</taxon>
        <taxon>Cyprinidae</taxon>
        <taxon>Labeoninae</taxon>
        <taxon>Labeonini</taxon>
        <taxon>Cirrhinus</taxon>
    </lineage>
</organism>
<dbReference type="InterPro" id="IPR007110">
    <property type="entry name" value="Ig-like_dom"/>
</dbReference>
<keyword evidence="4" id="KW-0732">Signal</keyword>
<dbReference type="SMART" id="SM00409">
    <property type="entry name" value="IG"/>
    <property type="match status" value="2"/>
</dbReference>
<protein>
    <recommendedName>
        <fullName evidence="10">Ig-like domain-containing protein</fullName>
    </recommendedName>
</protein>
<keyword evidence="5" id="KW-0677">Repeat</keyword>
<evidence type="ECO:0000256" key="2">
    <source>
        <dbReference type="ARBA" id="ARBA00004167"/>
    </source>
</evidence>
<dbReference type="Proteomes" id="UP001529510">
    <property type="component" value="Unassembled WGS sequence"/>
</dbReference>
<feature type="domain" description="Ig-like" evidence="10">
    <location>
        <begin position="59"/>
        <end position="146"/>
    </location>
</feature>
<dbReference type="FunFam" id="2.60.40.10:FF:000577">
    <property type="entry name" value="immunoglobulin superfamily DCC subclass member 3"/>
    <property type="match status" value="1"/>
</dbReference>
<evidence type="ECO:0000256" key="5">
    <source>
        <dbReference type="ARBA" id="ARBA00022737"/>
    </source>
</evidence>
<evidence type="ECO:0000256" key="8">
    <source>
        <dbReference type="ARBA" id="ARBA00023157"/>
    </source>
</evidence>
<dbReference type="InterPro" id="IPR003599">
    <property type="entry name" value="Ig_sub"/>
</dbReference>
<proteinExistence type="predicted"/>
<keyword evidence="12" id="KW-1185">Reference proteome</keyword>
<dbReference type="Gene3D" id="2.60.40.10">
    <property type="entry name" value="Immunoglobulins"/>
    <property type="match status" value="2"/>
</dbReference>
<dbReference type="EMBL" id="JAMKFB020000018">
    <property type="protein sequence ID" value="KAL0167502.1"/>
    <property type="molecule type" value="Genomic_DNA"/>
</dbReference>
<evidence type="ECO:0000256" key="7">
    <source>
        <dbReference type="ARBA" id="ARBA00023136"/>
    </source>
</evidence>
<reference evidence="11 12" key="1">
    <citation type="submission" date="2024-05" db="EMBL/GenBank/DDBJ databases">
        <title>Genome sequencing and assembly of Indian major carp, Cirrhinus mrigala (Hamilton, 1822).</title>
        <authorList>
            <person name="Mohindra V."/>
            <person name="Chowdhury L.M."/>
            <person name="Lal K."/>
            <person name="Jena J.K."/>
        </authorList>
    </citation>
    <scope>NUCLEOTIDE SEQUENCE [LARGE SCALE GENOMIC DNA]</scope>
    <source>
        <strain evidence="11">CM1030</strain>
        <tissue evidence="11">Blood</tissue>
    </source>
</reference>
<comment type="function">
    <text evidence="1">May play a role in anteroposterior axis elongation.</text>
</comment>
<dbReference type="InterPro" id="IPR036179">
    <property type="entry name" value="Ig-like_dom_sf"/>
</dbReference>
<name>A0ABD0P188_CIRMR</name>
<feature type="non-terminal residue" evidence="11">
    <location>
        <position position="148"/>
    </location>
</feature>
<keyword evidence="7" id="KW-0472">Membrane</keyword>
<dbReference type="InterPro" id="IPR003598">
    <property type="entry name" value="Ig_sub2"/>
</dbReference>
<evidence type="ECO:0000313" key="11">
    <source>
        <dbReference type="EMBL" id="KAL0167502.1"/>
    </source>
</evidence>
<keyword evidence="8" id="KW-1015">Disulfide bond</keyword>
<evidence type="ECO:0000256" key="1">
    <source>
        <dbReference type="ARBA" id="ARBA00002140"/>
    </source>
</evidence>
<keyword evidence="6" id="KW-1133">Transmembrane helix</keyword>
<evidence type="ECO:0000259" key="10">
    <source>
        <dbReference type="PROSITE" id="PS50835"/>
    </source>
</evidence>
<dbReference type="PROSITE" id="PS50835">
    <property type="entry name" value="IG_LIKE"/>
    <property type="match status" value="2"/>
</dbReference>
<dbReference type="SUPFAM" id="SSF48726">
    <property type="entry name" value="Immunoglobulin"/>
    <property type="match status" value="2"/>
</dbReference>
<dbReference type="PANTHER" id="PTHR44170:SF47">
    <property type="entry name" value="PROTOGENIN"/>
    <property type="match status" value="1"/>
</dbReference>
<dbReference type="GO" id="GO:0016020">
    <property type="term" value="C:membrane"/>
    <property type="evidence" value="ECO:0007669"/>
    <property type="project" value="UniProtKB-SubCell"/>
</dbReference>
<dbReference type="SMART" id="SM00408">
    <property type="entry name" value="IGc2"/>
    <property type="match status" value="1"/>
</dbReference>
<evidence type="ECO:0000256" key="3">
    <source>
        <dbReference type="ARBA" id="ARBA00022692"/>
    </source>
</evidence>
<sequence length="148" mass="15799">MSQSRITVLPSGVLQIQGVEQADAGSYRCVATNIASRRRSSEAVLTVTAASSPRVPQRPRIIAGPQNLTVAVHSTALLECMATGNPRPLISWSRADHKSIDVHKTKVLGNGNLLISDVKPQHAGIYFCRATTPGTRNYTIAAANITVI</sequence>
<keyword evidence="9" id="KW-0325">Glycoprotein</keyword>
<keyword evidence="3" id="KW-0812">Transmembrane</keyword>
<dbReference type="PANTHER" id="PTHR44170">
    <property type="entry name" value="PROTEIN SIDEKICK"/>
    <property type="match status" value="1"/>
</dbReference>
<dbReference type="InterPro" id="IPR013783">
    <property type="entry name" value="Ig-like_fold"/>
</dbReference>
<evidence type="ECO:0000256" key="6">
    <source>
        <dbReference type="ARBA" id="ARBA00022989"/>
    </source>
</evidence>
<gene>
    <name evidence="11" type="ORF">M9458_035724</name>
</gene>